<proteinExistence type="predicted"/>
<keyword evidence="1" id="KW-0689">Ribosomal protein</keyword>
<protein>
    <submittedName>
        <fullName evidence="1">Ribosomal protein L13</fullName>
    </submittedName>
</protein>
<organism evidence="1 2">
    <name type="scientific">Paenibacillus popilliae ATCC 14706</name>
    <dbReference type="NCBI Taxonomy" id="1212764"/>
    <lineage>
        <taxon>Bacteria</taxon>
        <taxon>Bacillati</taxon>
        <taxon>Bacillota</taxon>
        <taxon>Bacilli</taxon>
        <taxon>Bacillales</taxon>
        <taxon>Paenibacillaceae</taxon>
        <taxon>Paenibacillus</taxon>
    </lineage>
</organism>
<gene>
    <name evidence="1" type="ORF">PPOP_2880</name>
</gene>
<reference evidence="1 2" key="1">
    <citation type="submission" date="2012-10" db="EMBL/GenBank/DDBJ databases">
        <title>Draft Genome Sequence of Paenibacillus popilliae ATCC 14706T.</title>
        <authorList>
            <person name="Iiyama K."/>
            <person name="Mori K."/>
            <person name="Mon H."/>
            <person name="Chieda Y."/>
            <person name="Lee J.M."/>
            <person name="Kusakabe T."/>
            <person name="Tashiro K."/>
            <person name="Asano S."/>
            <person name="Yasunaga-Aoki C."/>
            <person name="Shimizu S."/>
        </authorList>
    </citation>
    <scope>NUCLEOTIDE SEQUENCE [LARGE SCALE GENOMIC DNA]</scope>
    <source>
        <strain evidence="1 2">ATCC 14706</strain>
    </source>
</reference>
<dbReference type="GO" id="GO:0005840">
    <property type="term" value="C:ribosome"/>
    <property type="evidence" value="ECO:0007669"/>
    <property type="project" value="UniProtKB-KW"/>
</dbReference>
<name>M9LBZ4_PAEPP</name>
<evidence type="ECO:0000313" key="2">
    <source>
        <dbReference type="Proteomes" id="UP000029453"/>
    </source>
</evidence>
<dbReference type="RefSeq" id="WP_006287159.1">
    <property type="nucleotide sequence ID" value="NZ_BALG01000222.1"/>
</dbReference>
<comment type="caution">
    <text evidence="1">The sequence shown here is derived from an EMBL/GenBank/DDBJ whole genome shotgun (WGS) entry which is preliminary data.</text>
</comment>
<accession>M9LBZ4</accession>
<sequence>MTTEGESWQEHGITSDRVLARIGGIKEGSQQLGRFAEKLVQQAVERGYLAK</sequence>
<keyword evidence="1" id="KW-0687">Ribonucleoprotein</keyword>
<dbReference type="EMBL" id="BALG01000222">
    <property type="protein sequence ID" value="GAC43497.1"/>
    <property type="molecule type" value="Genomic_DNA"/>
</dbReference>
<keyword evidence="2" id="KW-1185">Reference proteome</keyword>
<dbReference type="AlphaFoldDB" id="M9LBZ4"/>
<evidence type="ECO:0000313" key="1">
    <source>
        <dbReference type="EMBL" id="GAC43497.1"/>
    </source>
</evidence>
<dbReference type="Proteomes" id="UP000029453">
    <property type="component" value="Unassembled WGS sequence"/>
</dbReference>